<comment type="caution">
    <text evidence="2">The sequence shown here is derived from an EMBL/GenBank/DDBJ whole genome shotgun (WGS) entry which is preliminary data.</text>
</comment>
<accession>A0A927EFN5</accession>
<dbReference type="Gene3D" id="3.40.50.300">
    <property type="entry name" value="P-loop containing nucleotide triphosphate hydrolases"/>
    <property type="match status" value="1"/>
</dbReference>
<gene>
    <name evidence="2" type="ORF">IED13_21050</name>
</gene>
<dbReference type="EMBL" id="JACXWY010000016">
    <property type="protein sequence ID" value="MBD3848194.1"/>
    <property type="molecule type" value="Genomic_DNA"/>
</dbReference>
<name>A0A927EFN5_9HYPH</name>
<dbReference type="AlphaFoldDB" id="A0A927EFN5"/>
<feature type="domain" description="NadR/Ttd14 AAA" evidence="1">
    <location>
        <begin position="9"/>
        <end position="172"/>
    </location>
</feature>
<evidence type="ECO:0000313" key="2">
    <source>
        <dbReference type="EMBL" id="MBD3848194.1"/>
    </source>
</evidence>
<reference evidence="2" key="1">
    <citation type="submission" date="2020-09" db="EMBL/GenBank/DDBJ databases">
        <title>Bosea spartocytisi sp. nov. a root nodule endophyte of Spartocytisus supranubius in the high mountain ecosystem fo the Teide National Park (Canary Islands, Spain).</title>
        <authorList>
            <person name="Pulido-Suarez L."/>
            <person name="Peix A."/>
            <person name="Igual J.M."/>
            <person name="Socas-Perez N."/>
            <person name="Velazquez E."/>
            <person name="Flores-Felix J.D."/>
            <person name="Leon-Barrios M."/>
        </authorList>
    </citation>
    <scope>NUCLEOTIDE SEQUENCE</scope>
    <source>
        <strain evidence="2">SSUT16</strain>
    </source>
</reference>
<proteinExistence type="predicted"/>
<dbReference type="InterPro" id="IPR038727">
    <property type="entry name" value="NadR/Ttd14_AAA_dom"/>
</dbReference>
<organism evidence="2 3">
    <name type="scientific">Bosea spartocytisi</name>
    <dbReference type="NCBI Taxonomy" id="2773451"/>
    <lineage>
        <taxon>Bacteria</taxon>
        <taxon>Pseudomonadati</taxon>
        <taxon>Pseudomonadota</taxon>
        <taxon>Alphaproteobacteria</taxon>
        <taxon>Hyphomicrobiales</taxon>
        <taxon>Boseaceae</taxon>
        <taxon>Bosea</taxon>
    </lineage>
</organism>
<dbReference type="Pfam" id="PF13521">
    <property type="entry name" value="AAA_28"/>
    <property type="match status" value="1"/>
</dbReference>
<dbReference type="Proteomes" id="UP000619295">
    <property type="component" value="Unassembled WGS sequence"/>
</dbReference>
<evidence type="ECO:0000259" key="1">
    <source>
        <dbReference type="Pfam" id="PF13521"/>
    </source>
</evidence>
<keyword evidence="3" id="KW-1185">Reference proteome</keyword>
<evidence type="ECO:0000313" key="3">
    <source>
        <dbReference type="Proteomes" id="UP000619295"/>
    </source>
</evidence>
<dbReference type="SUPFAM" id="SSF52540">
    <property type="entry name" value="P-loop containing nucleoside triphosphate hydrolases"/>
    <property type="match status" value="1"/>
</dbReference>
<protein>
    <submittedName>
        <fullName evidence="2">AAA family ATPase</fullName>
    </submittedName>
</protein>
<dbReference type="RefSeq" id="WP_191125355.1">
    <property type="nucleotide sequence ID" value="NZ_JACXWY010000016.1"/>
</dbReference>
<dbReference type="InterPro" id="IPR027417">
    <property type="entry name" value="P-loop_NTPase"/>
</dbReference>
<sequence length="184" mass="20104">MADASHRFVVITGGPGSGKTTLIEMLAASGHAVMPEAGRAVIREQMAAGGNGLPWADRARFAELMLAHDLRSHAAAKDQPGFVFFDRGIPDIAGYLGLCGLPVPETIGRAAEACRYRETVFIAPFWPEIFKQDAERRQDPAEAKRTYEAMVATYPRYGYRLLELPRASVADRAAFVMRHLAAEA</sequence>